<proteinExistence type="inferred from homology"/>
<dbReference type="SUPFAM" id="SSF51735">
    <property type="entry name" value="NAD(P)-binding Rossmann-fold domains"/>
    <property type="match status" value="1"/>
</dbReference>
<sequence length="376" mass="41419">MNILITGGAGFIGSNLALSLLKNGHQITVLDILSPQIHGTEPDKSPLFNSIKNKVKFIHGDVRDKTILMQALENIDIVCHLAAETGTGQSMYDIARYTDVNVQGTAVLLQAIADGKFPIKKIFLSSSRTIYGEGSYLCESCGCVVPHTRKAENMAKGIWSLACPHCNSIVHPCATKEDSPPDPQSIYAITKYCQELLISRFCNAYSIPYSFLRYQNVYGPGQSLSNPYTGVLSVFTTRLFNNKALEVFEDGKESRDFVFIEDVVRATVKAVESDKANNQIINIGSGCATTIFDLANLLASQLNPSIKPVINGKFRAGDIFTCWADISRARELLDYSPQVLVKEGVKRFAEWARSQAVVKDTLDKALKEMADKGLYR</sequence>
<dbReference type="PRINTS" id="PR01713">
    <property type="entry name" value="NUCEPIMERASE"/>
</dbReference>
<dbReference type="EMBL" id="ADZX01000217">
    <property type="protein sequence ID" value="EFK97395.1"/>
    <property type="molecule type" value="Genomic_DNA"/>
</dbReference>
<dbReference type="AlphaFoldDB" id="D9PGC2"/>
<dbReference type="InterPro" id="IPR001509">
    <property type="entry name" value="Epimerase_deHydtase"/>
</dbReference>
<evidence type="ECO:0000313" key="3">
    <source>
        <dbReference type="EMBL" id="EFK97395.1"/>
    </source>
</evidence>
<reference evidence="3" key="2">
    <citation type="journal article" date="2011" name="Microb. Ecol.">
        <title>Taxonomic and Functional Metagenomic Profiling of the Microbial Community in the Anoxic Sediment of a Sub-saline Shallow Lake (Laguna de Carrizo, Central Spain).</title>
        <authorList>
            <person name="Ferrer M."/>
            <person name="Guazzaroni M.E."/>
            <person name="Richter M."/>
            <person name="Garcia-Salamanca A."/>
            <person name="Yarza P."/>
            <person name="Suarez-Suarez A."/>
            <person name="Solano J."/>
            <person name="Alcaide M."/>
            <person name="van Dillewijn P."/>
            <person name="Molina-Henares M.A."/>
            <person name="Lopez-Cortes N."/>
            <person name="Al-Ramahi Y."/>
            <person name="Guerrero C."/>
            <person name="Acosta A."/>
            <person name="de Eugenio L.I."/>
            <person name="Martinez V."/>
            <person name="Marques S."/>
            <person name="Rojo F."/>
            <person name="Santero E."/>
            <person name="Genilloud O."/>
            <person name="Perez-Perez J."/>
            <person name="Rossello-Mora R."/>
            <person name="Ramos J.L."/>
        </authorList>
    </citation>
    <scope>NUCLEOTIDE SEQUENCE</scope>
</reference>
<dbReference type="PANTHER" id="PTHR43000">
    <property type="entry name" value="DTDP-D-GLUCOSE 4,6-DEHYDRATASE-RELATED"/>
    <property type="match status" value="1"/>
</dbReference>
<dbReference type="EC" id="5.1.3.2" evidence="3"/>
<comment type="similarity">
    <text evidence="1">Belongs to the NAD(P)-dependent epimerase/dehydratase family.</text>
</comment>
<feature type="domain" description="NAD-dependent epimerase/dehydratase" evidence="2">
    <location>
        <begin position="175"/>
        <end position="284"/>
    </location>
</feature>
<accession>D9PGC2</accession>
<feature type="domain" description="NAD-dependent epimerase/dehydratase" evidence="2">
    <location>
        <begin position="3"/>
        <end position="135"/>
    </location>
</feature>
<protein>
    <submittedName>
        <fullName evidence="3">UDP-glucose 4-epimerase</fullName>
        <ecNumber evidence="3">5.1.3.2</ecNumber>
    </submittedName>
</protein>
<dbReference type="Pfam" id="PF01370">
    <property type="entry name" value="Epimerase"/>
    <property type="match status" value="2"/>
</dbReference>
<comment type="caution">
    <text evidence="3">The sequence shown here is derived from an EMBL/GenBank/DDBJ whole genome shotgun (WGS) entry which is preliminary data.</text>
</comment>
<name>D9PGC2_9ZZZZ</name>
<gene>
    <name evidence="3" type="ORF">LDC_0569</name>
</gene>
<dbReference type="GO" id="GO:0003978">
    <property type="term" value="F:UDP-glucose 4-epimerase activity"/>
    <property type="evidence" value="ECO:0007669"/>
    <property type="project" value="UniProtKB-EC"/>
</dbReference>
<dbReference type="InterPro" id="IPR036291">
    <property type="entry name" value="NAD(P)-bd_dom_sf"/>
</dbReference>
<reference evidence="3" key="1">
    <citation type="submission" date="2010-07" db="EMBL/GenBank/DDBJ databases">
        <authorList>
            <consortium name="CONSOLIDER consortium CSD2007-00005"/>
            <person name="Guazzaroni M.-E."/>
            <person name="Richter M."/>
            <person name="Garcia-Salamanca A."/>
            <person name="Yarza P."/>
            <person name="Ferrer M."/>
        </authorList>
    </citation>
    <scope>NUCLEOTIDE SEQUENCE</scope>
</reference>
<organism evidence="3">
    <name type="scientific">sediment metagenome</name>
    <dbReference type="NCBI Taxonomy" id="749907"/>
    <lineage>
        <taxon>unclassified sequences</taxon>
        <taxon>metagenomes</taxon>
        <taxon>ecological metagenomes</taxon>
    </lineage>
</organism>
<evidence type="ECO:0000259" key="2">
    <source>
        <dbReference type="Pfam" id="PF01370"/>
    </source>
</evidence>
<dbReference type="Gene3D" id="3.40.50.720">
    <property type="entry name" value="NAD(P)-binding Rossmann-like Domain"/>
    <property type="match status" value="1"/>
</dbReference>
<keyword evidence="3" id="KW-0413">Isomerase</keyword>
<evidence type="ECO:0000256" key="1">
    <source>
        <dbReference type="ARBA" id="ARBA00007637"/>
    </source>
</evidence>